<name>A0A0S3SVA0_PHAAN</name>
<protein>
    <submittedName>
        <fullName evidence="1">Uncharacterized protein</fullName>
    </submittedName>
</protein>
<reference evidence="1 2" key="1">
    <citation type="journal article" date="2015" name="Sci. Rep.">
        <title>The power of single molecule real-time sequencing technology in the de novo assembly of a eukaryotic genome.</title>
        <authorList>
            <person name="Sakai H."/>
            <person name="Naito K."/>
            <person name="Ogiso-Tanaka E."/>
            <person name="Takahashi Y."/>
            <person name="Iseki K."/>
            <person name="Muto C."/>
            <person name="Satou K."/>
            <person name="Teruya K."/>
            <person name="Shiroma A."/>
            <person name="Shimoji M."/>
            <person name="Hirano T."/>
            <person name="Itoh T."/>
            <person name="Kaga A."/>
            <person name="Tomooka N."/>
        </authorList>
    </citation>
    <scope>NUCLEOTIDE SEQUENCE [LARGE SCALE GENOMIC DNA]</scope>
    <source>
        <strain evidence="2">cv. Shumari</strain>
    </source>
</reference>
<organism evidence="1 2">
    <name type="scientific">Vigna angularis var. angularis</name>
    <dbReference type="NCBI Taxonomy" id="157739"/>
    <lineage>
        <taxon>Eukaryota</taxon>
        <taxon>Viridiplantae</taxon>
        <taxon>Streptophyta</taxon>
        <taxon>Embryophyta</taxon>
        <taxon>Tracheophyta</taxon>
        <taxon>Spermatophyta</taxon>
        <taxon>Magnoliopsida</taxon>
        <taxon>eudicotyledons</taxon>
        <taxon>Gunneridae</taxon>
        <taxon>Pentapetalae</taxon>
        <taxon>rosids</taxon>
        <taxon>fabids</taxon>
        <taxon>Fabales</taxon>
        <taxon>Fabaceae</taxon>
        <taxon>Papilionoideae</taxon>
        <taxon>50 kb inversion clade</taxon>
        <taxon>NPAAA clade</taxon>
        <taxon>indigoferoid/millettioid clade</taxon>
        <taxon>Phaseoleae</taxon>
        <taxon>Vigna</taxon>
    </lineage>
</organism>
<evidence type="ECO:0000313" key="2">
    <source>
        <dbReference type="Proteomes" id="UP000291084"/>
    </source>
</evidence>
<keyword evidence="2" id="KW-1185">Reference proteome</keyword>
<accession>A0A0S3SVA0</accession>
<proteinExistence type="predicted"/>
<dbReference type="EMBL" id="AP015041">
    <property type="protein sequence ID" value="BAT96699.1"/>
    <property type="molecule type" value="Genomic_DNA"/>
</dbReference>
<sequence length="110" mass="12094">MGHPGVTFQRVSRPGATERGRRARLLLMTASPFPLSQMLQPFSTQRDLGRSALTVSRRSTLPCSRPHPIIGRSASTNNWPLGLSVLQAARPQQIIGRSASAYYWPLGLNI</sequence>
<evidence type="ECO:0000313" key="1">
    <source>
        <dbReference type="EMBL" id="BAT96699.1"/>
    </source>
</evidence>
<dbReference type="Proteomes" id="UP000291084">
    <property type="component" value="Chromosome 8"/>
</dbReference>
<gene>
    <name evidence="1" type="primary">Vigan.08G367900</name>
    <name evidence="1" type="ORF">VIGAN_08367900</name>
</gene>
<dbReference type="AlphaFoldDB" id="A0A0S3SVA0"/>